<dbReference type="GeneID" id="101861708"/>
<evidence type="ECO:0000256" key="1">
    <source>
        <dbReference type="ARBA" id="ARBA00004123"/>
    </source>
</evidence>
<keyword evidence="5" id="KW-1185">Reference proteome</keyword>
<dbReference type="Pfam" id="PF00076">
    <property type="entry name" value="RRM_1"/>
    <property type="match status" value="1"/>
</dbReference>
<evidence type="ECO:0000313" key="5">
    <source>
        <dbReference type="Proteomes" id="UP000694888"/>
    </source>
</evidence>
<keyword evidence="2" id="KW-0539">Nucleus</keyword>
<dbReference type="InterPro" id="IPR035979">
    <property type="entry name" value="RBD_domain_sf"/>
</dbReference>
<evidence type="ECO:0000313" key="6">
    <source>
        <dbReference type="RefSeq" id="XP_005090785.1"/>
    </source>
</evidence>
<proteinExistence type="predicted"/>
<organism evidence="5 6">
    <name type="scientific">Aplysia californica</name>
    <name type="common">California sea hare</name>
    <dbReference type="NCBI Taxonomy" id="6500"/>
    <lineage>
        <taxon>Eukaryota</taxon>
        <taxon>Metazoa</taxon>
        <taxon>Spiralia</taxon>
        <taxon>Lophotrochozoa</taxon>
        <taxon>Mollusca</taxon>
        <taxon>Gastropoda</taxon>
        <taxon>Heterobranchia</taxon>
        <taxon>Euthyneura</taxon>
        <taxon>Tectipleura</taxon>
        <taxon>Aplysiida</taxon>
        <taxon>Aplysioidea</taxon>
        <taxon>Aplysiidae</taxon>
        <taxon>Aplysia</taxon>
    </lineage>
</organism>
<evidence type="ECO:0000256" key="3">
    <source>
        <dbReference type="PROSITE-ProRule" id="PRU00176"/>
    </source>
</evidence>
<dbReference type="PROSITE" id="PS50102">
    <property type="entry name" value="RRM"/>
    <property type="match status" value="1"/>
</dbReference>
<dbReference type="PANTHER" id="PTHR48033:SF10">
    <property type="entry name" value="RNA-BINDING PROTEIN SQUID"/>
    <property type="match status" value="1"/>
</dbReference>
<dbReference type="RefSeq" id="XP_005090785.1">
    <property type="nucleotide sequence ID" value="XM_005090728.3"/>
</dbReference>
<comment type="subcellular location">
    <subcellularLocation>
        <location evidence="1">Nucleus</location>
    </subcellularLocation>
</comment>
<protein>
    <submittedName>
        <fullName evidence="6">SRA stem-loop-interacting RNA-binding protein, mitochondrial</fullName>
    </submittedName>
</protein>
<keyword evidence="3" id="KW-0694">RNA-binding</keyword>
<dbReference type="InterPro" id="IPR012677">
    <property type="entry name" value="Nucleotide-bd_a/b_plait_sf"/>
</dbReference>
<accession>A0ABM0JCV3</accession>
<dbReference type="Proteomes" id="UP000694888">
    <property type="component" value="Unplaced"/>
</dbReference>
<evidence type="ECO:0000259" key="4">
    <source>
        <dbReference type="PROSITE" id="PS50102"/>
    </source>
</evidence>
<name>A0ABM0JCV3_APLCA</name>
<dbReference type="PANTHER" id="PTHR48033">
    <property type="entry name" value="RNA-BINDING (RRM/RBD/RNP MOTIFS) FAMILY PROTEIN"/>
    <property type="match status" value="1"/>
</dbReference>
<sequence>MSQSRVTLAVLNIGWSCMRNDLKTYFQKFGSVADIYLPMDYKTGFNKRVAFVQMAGQKGFEENILQDFHTIDGQEVTVKLRTERKMDR</sequence>
<dbReference type="SMART" id="SM00360">
    <property type="entry name" value="RRM"/>
    <property type="match status" value="1"/>
</dbReference>
<evidence type="ECO:0000256" key="2">
    <source>
        <dbReference type="ARBA" id="ARBA00023242"/>
    </source>
</evidence>
<gene>
    <name evidence="6" type="primary">LOC101861708</name>
</gene>
<dbReference type="SUPFAM" id="SSF54928">
    <property type="entry name" value="RNA-binding domain, RBD"/>
    <property type="match status" value="1"/>
</dbReference>
<dbReference type="Gene3D" id="3.30.70.330">
    <property type="match status" value="1"/>
</dbReference>
<dbReference type="InterPro" id="IPR000504">
    <property type="entry name" value="RRM_dom"/>
</dbReference>
<feature type="domain" description="RRM" evidence="4">
    <location>
        <begin position="6"/>
        <end position="85"/>
    </location>
</feature>
<reference evidence="6" key="1">
    <citation type="submission" date="2025-08" db="UniProtKB">
        <authorList>
            <consortium name="RefSeq"/>
        </authorList>
    </citation>
    <scope>IDENTIFICATION</scope>
</reference>